<dbReference type="RefSeq" id="WP_185885774.1">
    <property type="nucleotide sequence ID" value="NZ_CP060053.1"/>
</dbReference>
<dbReference type="EMBL" id="CP060053">
    <property type="protein sequence ID" value="QNE06842.1"/>
    <property type="molecule type" value="Genomic_DNA"/>
</dbReference>
<accession>A0A7G6VYM7</accession>
<sequence>MPAASGVGLSNPWSSFDLRRLNIVNKKHIDQIVAFDLLVGSYPPVETYRHCEKWVAPGREIILARLN</sequence>
<dbReference type="AlphaFoldDB" id="A0A7G6VYM7"/>
<gene>
    <name evidence="1" type="ORF">H4O24_17335</name>
</gene>
<dbReference type="Proteomes" id="UP000515297">
    <property type="component" value="Plasmid plas1"/>
</dbReference>
<geneLocation type="plasmid" evidence="1 2">
    <name>plas1</name>
</geneLocation>
<proteinExistence type="predicted"/>
<reference evidence="1 2" key="1">
    <citation type="submission" date="2020-08" db="EMBL/GenBank/DDBJ databases">
        <authorList>
            <person name="Liu G."/>
            <person name="Sun C."/>
        </authorList>
    </citation>
    <scope>NUCLEOTIDE SEQUENCE [LARGE SCALE GENOMIC DNA]</scope>
    <source>
        <strain evidence="1 2">OT19</strain>
        <plasmid evidence="1 2">plas1</plasmid>
    </source>
</reference>
<evidence type="ECO:0000313" key="2">
    <source>
        <dbReference type="Proteomes" id="UP000515297"/>
    </source>
</evidence>
<protein>
    <submittedName>
        <fullName evidence="1">Uncharacterized protein</fullName>
    </submittedName>
</protein>
<keyword evidence="1" id="KW-0614">Plasmid</keyword>
<name>A0A7G6VYM7_9SPHN</name>
<organism evidence="1 2">
    <name type="scientific">Croceicoccus marinus</name>
    <dbReference type="NCBI Taxonomy" id="450378"/>
    <lineage>
        <taxon>Bacteria</taxon>
        <taxon>Pseudomonadati</taxon>
        <taxon>Pseudomonadota</taxon>
        <taxon>Alphaproteobacteria</taxon>
        <taxon>Sphingomonadales</taxon>
        <taxon>Erythrobacteraceae</taxon>
        <taxon>Croceicoccus</taxon>
    </lineage>
</organism>
<evidence type="ECO:0000313" key="1">
    <source>
        <dbReference type="EMBL" id="QNE06842.1"/>
    </source>
</evidence>